<proteinExistence type="predicted"/>
<organism evidence="1 2">
    <name type="scientific">Sphaerodactylus townsendi</name>
    <dbReference type="NCBI Taxonomy" id="933632"/>
    <lineage>
        <taxon>Eukaryota</taxon>
        <taxon>Metazoa</taxon>
        <taxon>Chordata</taxon>
        <taxon>Craniata</taxon>
        <taxon>Vertebrata</taxon>
        <taxon>Euteleostomi</taxon>
        <taxon>Lepidosauria</taxon>
        <taxon>Squamata</taxon>
        <taxon>Bifurcata</taxon>
        <taxon>Gekkota</taxon>
        <taxon>Sphaerodactylidae</taxon>
        <taxon>Sphaerodactylus</taxon>
    </lineage>
</organism>
<sequence length="112" mass="12668">MSTLPFATALPGQETGKHPQKASRQHGRRSLLRCRTAFWGASLFPDRERHRKRQELIINYEINFTVYYKMIKEGLGSDVEMSMMPFPPLCSLPLLQAVAGVGKLQKIVHLSG</sequence>
<accession>A0ACB8FY23</accession>
<evidence type="ECO:0000313" key="1">
    <source>
        <dbReference type="EMBL" id="KAH8011774.1"/>
    </source>
</evidence>
<comment type="caution">
    <text evidence="1">The sequence shown here is derived from an EMBL/GenBank/DDBJ whole genome shotgun (WGS) entry which is preliminary data.</text>
</comment>
<dbReference type="Proteomes" id="UP000827872">
    <property type="component" value="Linkage Group LG13"/>
</dbReference>
<protein>
    <submittedName>
        <fullName evidence="1">Uncharacterized protein</fullName>
    </submittedName>
</protein>
<name>A0ACB8FY23_9SAUR</name>
<dbReference type="EMBL" id="CM037626">
    <property type="protein sequence ID" value="KAH8011774.1"/>
    <property type="molecule type" value="Genomic_DNA"/>
</dbReference>
<reference evidence="1" key="1">
    <citation type="submission" date="2021-08" db="EMBL/GenBank/DDBJ databases">
        <title>The first chromosome-level gecko genome reveals the dynamic sex chromosomes of Neotropical dwarf geckos (Sphaerodactylidae: Sphaerodactylus).</title>
        <authorList>
            <person name="Pinto B.J."/>
            <person name="Keating S.E."/>
            <person name="Gamble T."/>
        </authorList>
    </citation>
    <scope>NUCLEOTIDE SEQUENCE</scope>
    <source>
        <strain evidence="1">TG3544</strain>
    </source>
</reference>
<gene>
    <name evidence="1" type="ORF">K3G42_008418</name>
</gene>
<keyword evidence="2" id="KW-1185">Reference proteome</keyword>
<evidence type="ECO:0000313" key="2">
    <source>
        <dbReference type="Proteomes" id="UP000827872"/>
    </source>
</evidence>